<dbReference type="CDD" id="cd02972">
    <property type="entry name" value="DsbA_family"/>
    <property type="match status" value="1"/>
</dbReference>
<sequence>MQATDAMVREMVRKRHRRRRTLLMSLLAAVVVVGAALVGVGLVRASNTMPDKVPGTVPAQATDDKAGLLASRGKVRVDLYLDYLCPECRNTEKALAGELKTLQASGDVSVVYHPVTFLDNRSSPAGYSTRAASAAACAVEQGRFEEYTAVLFDRQPAERGPGLSEAQLIAAGQDAGITGAAFEECVRAGTYTPWVRYVSDVAASRKVALTPTVTVNGKRVEVTGADAVATLTRAVTEARG</sequence>
<name>A0A373A3U4_9ACTN</name>
<evidence type="ECO:0000313" key="7">
    <source>
        <dbReference type="EMBL" id="RGD62115.1"/>
    </source>
</evidence>
<keyword evidence="2" id="KW-0732">Signal</keyword>
<evidence type="ECO:0000256" key="5">
    <source>
        <dbReference type="ARBA" id="ARBA00023284"/>
    </source>
</evidence>
<dbReference type="SUPFAM" id="SSF52833">
    <property type="entry name" value="Thioredoxin-like"/>
    <property type="match status" value="1"/>
</dbReference>
<keyword evidence="4" id="KW-1015">Disulfide bond</keyword>
<dbReference type="InterPro" id="IPR036249">
    <property type="entry name" value="Thioredoxin-like_sf"/>
</dbReference>
<dbReference type="Proteomes" id="UP000263377">
    <property type="component" value="Unassembled WGS sequence"/>
</dbReference>
<keyword evidence="8" id="KW-1185">Reference proteome</keyword>
<evidence type="ECO:0000259" key="6">
    <source>
        <dbReference type="Pfam" id="PF13462"/>
    </source>
</evidence>
<dbReference type="PANTHER" id="PTHR13887:SF14">
    <property type="entry name" value="DISULFIDE BOND FORMATION PROTEIN D"/>
    <property type="match status" value="1"/>
</dbReference>
<dbReference type="Pfam" id="PF13462">
    <property type="entry name" value="Thioredoxin_4"/>
    <property type="match status" value="1"/>
</dbReference>
<gene>
    <name evidence="7" type="ORF">DR950_34105</name>
</gene>
<organism evidence="7 8">
    <name type="scientific">Kitasatospora xanthocidica</name>
    <dbReference type="NCBI Taxonomy" id="83382"/>
    <lineage>
        <taxon>Bacteria</taxon>
        <taxon>Bacillati</taxon>
        <taxon>Actinomycetota</taxon>
        <taxon>Actinomycetes</taxon>
        <taxon>Kitasatosporales</taxon>
        <taxon>Streptomycetaceae</taxon>
        <taxon>Kitasatospora</taxon>
    </lineage>
</organism>
<dbReference type="EMBL" id="QVIG01000001">
    <property type="protein sequence ID" value="RGD62115.1"/>
    <property type="molecule type" value="Genomic_DNA"/>
</dbReference>
<comment type="caution">
    <text evidence="7">The sequence shown here is derived from an EMBL/GenBank/DDBJ whole genome shotgun (WGS) entry which is preliminary data.</text>
</comment>
<reference evidence="7 8" key="1">
    <citation type="submission" date="2018-08" db="EMBL/GenBank/DDBJ databases">
        <title>Diversity &amp; Physiological Properties of Lignin-Decomposing Actinobacteria from Soil.</title>
        <authorList>
            <person name="Roh S.G."/>
            <person name="Kim S.B."/>
        </authorList>
    </citation>
    <scope>NUCLEOTIDE SEQUENCE [LARGE SCALE GENOMIC DNA]</scope>
    <source>
        <strain evidence="7 8">MMS17-GH009</strain>
    </source>
</reference>
<protein>
    <submittedName>
        <fullName evidence="7">Disulfide bond formation protein DsbA</fullName>
    </submittedName>
</protein>
<evidence type="ECO:0000256" key="3">
    <source>
        <dbReference type="ARBA" id="ARBA00023002"/>
    </source>
</evidence>
<comment type="similarity">
    <text evidence="1">Belongs to the thioredoxin family. DsbA subfamily.</text>
</comment>
<proteinExistence type="inferred from homology"/>
<dbReference type="Gene3D" id="3.40.30.10">
    <property type="entry name" value="Glutaredoxin"/>
    <property type="match status" value="1"/>
</dbReference>
<dbReference type="GO" id="GO:0016491">
    <property type="term" value="F:oxidoreductase activity"/>
    <property type="evidence" value="ECO:0007669"/>
    <property type="project" value="UniProtKB-KW"/>
</dbReference>
<dbReference type="AlphaFoldDB" id="A0A373A3U4"/>
<evidence type="ECO:0000256" key="1">
    <source>
        <dbReference type="ARBA" id="ARBA00005791"/>
    </source>
</evidence>
<feature type="domain" description="Thioredoxin-like fold" evidence="6">
    <location>
        <begin position="74"/>
        <end position="221"/>
    </location>
</feature>
<evidence type="ECO:0000313" key="8">
    <source>
        <dbReference type="Proteomes" id="UP000263377"/>
    </source>
</evidence>
<keyword evidence="3" id="KW-0560">Oxidoreductase</keyword>
<dbReference type="InterPro" id="IPR012336">
    <property type="entry name" value="Thioredoxin-like_fold"/>
</dbReference>
<evidence type="ECO:0000256" key="2">
    <source>
        <dbReference type="ARBA" id="ARBA00022729"/>
    </source>
</evidence>
<accession>A0A373A3U4</accession>
<dbReference type="PANTHER" id="PTHR13887">
    <property type="entry name" value="GLUTATHIONE S-TRANSFERASE KAPPA"/>
    <property type="match status" value="1"/>
</dbReference>
<evidence type="ECO:0000256" key="4">
    <source>
        <dbReference type="ARBA" id="ARBA00023157"/>
    </source>
</evidence>
<dbReference type="RefSeq" id="WP_117490379.1">
    <property type="nucleotide sequence ID" value="NZ_QVIG01000001.1"/>
</dbReference>
<keyword evidence="5" id="KW-0676">Redox-active center</keyword>